<gene>
    <name evidence="2" type="ORF">JTE90_014895</name>
</gene>
<keyword evidence="3" id="KW-1185">Reference proteome</keyword>
<evidence type="ECO:0000313" key="3">
    <source>
        <dbReference type="Proteomes" id="UP000827092"/>
    </source>
</evidence>
<dbReference type="AlphaFoldDB" id="A0AAV6VND1"/>
<accession>A0AAV6VND1</accession>
<dbReference type="Proteomes" id="UP000827092">
    <property type="component" value="Unassembled WGS sequence"/>
</dbReference>
<protein>
    <submittedName>
        <fullName evidence="2">Uncharacterized protein</fullName>
    </submittedName>
</protein>
<proteinExistence type="predicted"/>
<dbReference type="EMBL" id="JAFNEN010000055">
    <property type="protein sequence ID" value="KAG8197409.1"/>
    <property type="molecule type" value="Genomic_DNA"/>
</dbReference>
<name>A0AAV6VND1_9ARAC</name>
<sequence length="77" mass="8630">MEQNSTRKKQFEEESTNESARVTDVARCHDELLTTLPNQSSSGVIADLSHGRKCVLKRVTTLRGGLPMVRKLMSVTR</sequence>
<reference evidence="2 3" key="1">
    <citation type="journal article" date="2022" name="Nat. Ecol. Evol.">
        <title>A masculinizing supergene underlies an exaggerated male reproductive morph in a spider.</title>
        <authorList>
            <person name="Hendrickx F."/>
            <person name="De Corte Z."/>
            <person name="Sonet G."/>
            <person name="Van Belleghem S.M."/>
            <person name="Kostlbacher S."/>
            <person name="Vangestel C."/>
        </authorList>
    </citation>
    <scope>NUCLEOTIDE SEQUENCE [LARGE SCALE GENOMIC DNA]</scope>
    <source>
        <strain evidence="2">W744_W776</strain>
    </source>
</reference>
<organism evidence="2 3">
    <name type="scientific">Oedothorax gibbosus</name>
    <dbReference type="NCBI Taxonomy" id="931172"/>
    <lineage>
        <taxon>Eukaryota</taxon>
        <taxon>Metazoa</taxon>
        <taxon>Ecdysozoa</taxon>
        <taxon>Arthropoda</taxon>
        <taxon>Chelicerata</taxon>
        <taxon>Arachnida</taxon>
        <taxon>Araneae</taxon>
        <taxon>Araneomorphae</taxon>
        <taxon>Entelegynae</taxon>
        <taxon>Araneoidea</taxon>
        <taxon>Linyphiidae</taxon>
        <taxon>Erigoninae</taxon>
        <taxon>Oedothorax</taxon>
    </lineage>
</organism>
<evidence type="ECO:0000313" key="2">
    <source>
        <dbReference type="EMBL" id="KAG8197409.1"/>
    </source>
</evidence>
<evidence type="ECO:0000256" key="1">
    <source>
        <dbReference type="SAM" id="MobiDB-lite"/>
    </source>
</evidence>
<comment type="caution">
    <text evidence="2">The sequence shown here is derived from an EMBL/GenBank/DDBJ whole genome shotgun (WGS) entry which is preliminary data.</text>
</comment>
<feature type="region of interest" description="Disordered" evidence="1">
    <location>
        <begin position="1"/>
        <end position="23"/>
    </location>
</feature>